<dbReference type="SUPFAM" id="SSF53822">
    <property type="entry name" value="Periplasmic binding protein-like I"/>
    <property type="match status" value="1"/>
</dbReference>
<dbReference type="GO" id="GO:0000976">
    <property type="term" value="F:transcription cis-regulatory region binding"/>
    <property type="evidence" value="ECO:0007669"/>
    <property type="project" value="TreeGrafter"/>
</dbReference>
<evidence type="ECO:0000256" key="4">
    <source>
        <dbReference type="SAM" id="SignalP"/>
    </source>
</evidence>
<dbReference type="AlphaFoldDB" id="A0A0B1R8T6"/>
<dbReference type="Gene3D" id="3.40.50.2300">
    <property type="match status" value="2"/>
</dbReference>
<evidence type="ECO:0000313" key="7">
    <source>
        <dbReference type="Proteomes" id="UP000030853"/>
    </source>
</evidence>
<dbReference type="Pfam" id="PF00532">
    <property type="entry name" value="Peripla_BP_1"/>
    <property type="match status" value="1"/>
</dbReference>
<keyword evidence="3" id="KW-0804">Transcription</keyword>
<protein>
    <submittedName>
        <fullName evidence="6">Transcriptional regulator</fullName>
    </submittedName>
</protein>
<dbReference type="EMBL" id="JTJJ01000047">
    <property type="protein sequence ID" value="KHJ67520.1"/>
    <property type="molecule type" value="Genomic_DNA"/>
</dbReference>
<evidence type="ECO:0000256" key="2">
    <source>
        <dbReference type="ARBA" id="ARBA00023125"/>
    </source>
</evidence>
<dbReference type="SUPFAM" id="SSF47413">
    <property type="entry name" value="lambda repressor-like DNA-binding domains"/>
    <property type="match status" value="1"/>
</dbReference>
<dbReference type="Gene3D" id="1.10.260.40">
    <property type="entry name" value="lambda repressor-like DNA-binding domains"/>
    <property type="match status" value="1"/>
</dbReference>
<feature type="domain" description="HTH lacI-type" evidence="5">
    <location>
        <begin position="1"/>
        <end position="55"/>
    </location>
</feature>
<dbReference type="PANTHER" id="PTHR30146:SF109">
    <property type="entry name" value="HTH-TYPE TRANSCRIPTIONAL REGULATOR GALS"/>
    <property type="match status" value="1"/>
</dbReference>
<keyword evidence="1" id="KW-0805">Transcription regulation</keyword>
<name>A0A0B1R8T6_9GAMM</name>
<dbReference type="GO" id="GO:0003700">
    <property type="term" value="F:DNA-binding transcription factor activity"/>
    <property type="evidence" value="ECO:0007669"/>
    <property type="project" value="TreeGrafter"/>
</dbReference>
<dbReference type="InterPro" id="IPR010982">
    <property type="entry name" value="Lambda_DNA-bd_dom_sf"/>
</dbReference>
<dbReference type="RefSeq" id="WP_039332065.1">
    <property type="nucleotide sequence ID" value="NZ_JTJJ01000047.1"/>
</dbReference>
<dbReference type="PROSITE" id="PS50932">
    <property type="entry name" value="HTH_LACI_2"/>
    <property type="match status" value="1"/>
</dbReference>
<sequence length="334" mass="37176">MSLKAIAAALGLSVTTVSRALNGYDDVAEATRKRIEDEATSRGYRPNDAARRLKTGRANAIGLVFPVSTASLNDSYYSEMLQTLDQRLALHEIDLMILPDKPHDQHRTVMRMLRSGSLDALILTHTLPHDLRLERLQQKGYRFLTLGRSQLPQPYAWFDYDNHAGTLLAAEHCLQQGWTRLAYLGGDEPCTYIIDRRQGFVDAFTQHQPSIAPTMLAALPVTRRSGYQQTQRWLSQDIAPQAIITDCAPLGEGAAIALQQAGRLSGSRAIPLFVYDGLPHDSIIDEPVNAILQLSQQRIGERVAEMVLQLLEGAPLETLQTLWQPMLRLTSDAQ</sequence>
<evidence type="ECO:0000256" key="1">
    <source>
        <dbReference type="ARBA" id="ARBA00023015"/>
    </source>
</evidence>
<accession>A0A0B1R8T6</accession>
<dbReference type="SMART" id="SM00354">
    <property type="entry name" value="HTH_LACI"/>
    <property type="match status" value="1"/>
</dbReference>
<dbReference type="InterPro" id="IPR001761">
    <property type="entry name" value="Peripla_BP/Lac1_sug-bd_dom"/>
</dbReference>
<gene>
    <name evidence="6" type="ORF">QU24_13835</name>
</gene>
<keyword evidence="2" id="KW-0238">DNA-binding</keyword>
<feature type="chain" id="PRO_5002060689" evidence="4">
    <location>
        <begin position="21"/>
        <end position="334"/>
    </location>
</feature>
<feature type="signal peptide" evidence="4">
    <location>
        <begin position="1"/>
        <end position="20"/>
    </location>
</feature>
<dbReference type="Pfam" id="PF00356">
    <property type="entry name" value="LacI"/>
    <property type="match status" value="1"/>
</dbReference>
<organism evidence="6 7">
    <name type="scientific">Pantoea rodasii</name>
    <dbReference type="NCBI Taxonomy" id="1076549"/>
    <lineage>
        <taxon>Bacteria</taxon>
        <taxon>Pseudomonadati</taxon>
        <taxon>Pseudomonadota</taxon>
        <taxon>Gammaproteobacteria</taxon>
        <taxon>Enterobacterales</taxon>
        <taxon>Erwiniaceae</taxon>
        <taxon>Pantoea</taxon>
    </lineage>
</organism>
<dbReference type="PANTHER" id="PTHR30146">
    <property type="entry name" value="LACI-RELATED TRANSCRIPTIONAL REPRESSOR"/>
    <property type="match status" value="1"/>
</dbReference>
<dbReference type="InterPro" id="IPR000843">
    <property type="entry name" value="HTH_LacI"/>
</dbReference>
<dbReference type="InterPro" id="IPR028082">
    <property type="entry name" value="Peripla_BP_I"/>
</dbReference>
<keyword evidence="4" id="KW-0732">Signal</keyword>
<proteinExistence type="predicted"/>
<evidence type="ECO:0000313" key="6">
    <source>
        <dbReference type="EMBL" id="KHJ67520.1"/>
    </source>
</evidence>
<dbReference type="CDD" id="cd01392">
    <property type="entry name" value="HTH_LacI"/>
    <property type="match status" value="1"/>
</dbReference>
<dbReference type="Proteomes" id="UP000030853">
    <property type="component" value="Unassembled WGS sequence"/>
</dbReference>
<reference evidence="6 7" key="1">
    <citation type="submission" date="2014-11" db="EMBL/GenBank/DDBJ databases">
        <title>Genome sequencing of Pantoea rodasii ND03.</title>
        <authorList>
            <person name="Muhamad Yunos N.Y."/>
            <person name="Chan K.-G."/>
        </authorList>
    </citation>
    <scope>NUCLEOTIDE SEQUENCE [LARGE SCALE GENOMIC DNA]</scope>
    <source>
        <strain evidence="6 7">ND03</strain>
    </source>
</reference>
<evidence type="ECO:0000256" key="3">
    <source>
        <dbReference type="ARBA" id="ARBA00023163"/>
    </source>
</evidence>
<comment type="caution">
    <text evidence="6">The sequence shown here is derived from an EMBL/GenBank/DDBJ whole genome shotgun (WGS) entry which is preliminary data.</text>
</comment>
<evidence type="ECO:0000259" key="5">
    <source>
        <dbReference type="PROSITE" id="PS50932"/>
    </source>
</evidence>